<name>A0ABP8BPP7_9SPHI</name>
<dbReference type="EMBL" id="BAABBY010000014">
    <property type="protein sequence ID" value="GAA4212617.1"/>
    <property type="molecule type" value="Genomic_DNA"/>
</dbReference>
<protein>
    <submittedName>
        <fullName evidence="2">Type IX secretion system membrane protein PorP/SprF</fullName>
    </submittedName>
</protein>
<sequence length="328" mass="35960">MSGDMMKKILGLIAGALLLLSRPVAAQQDAQYSQYMFNGIYINPAYAGYKEVLNVHSFYRSQWTGITGAPRSMSLAVDAIANSGNVGLALQVASDKLGAQNNLSIYGNYAYRIRMNDDGSSRLALGLGVGMVQLGIDGSMLNPNNPEPNQPVGMQSTIVPDARAGVYFANDKYYAGFSVDNLIATYINIDRYAFIPQPKPHYYLTAGALFPLNEDFQIKPSFLLKDDRGGPTSLDVNAFLMIKDFLWVGGSYRTGVKLYDKSYLQRDLSPRNSAVAAIQVFPSEKIRIGYGYDFSVGPLQGYSGGTHEISLSYSFIKPNIRLATPRVF</sequence>
<accession>A0ABP8BPP7</accession>
<comment type="caution">
    <text evidence="2">The sequence shown here is derived from an EMBL/GenBank/DDBJ whole genome shotgun (WGS) entry which is preliminary data.</text>
</comment>
<dbReference type="Pfam" id="PF11751">
    <property type="entry name" value="PorP_SprF"/>
    <property type="match status" value="1"/>
</dbReference>
<proteinExistence type="predicted"/>
<evidence type="ECO:0000313" key="3">
    <source>
        <dbReference type="Proteomes" id="UP001501772"/>
    </source>
</evidence>
<evidence type="ECO:0000313" key="2">
    <source>
        <dbReference type="EMBL" id="GAA4212617.1"/>
    </source>
</evidence>
<feature type="signal peptide" evidence="1">
    <location>
        <begin position="1"/>
        <end position="26"/>
    </location>
</feature>
<reference evidence="3" key="1">
    <citation type="journal article" date="2019" name="Int. J. Syst. Evol. Microbiol.">
        <title>The Global Catalogue of Microorganisms (GCM) 10K type strain sequencing project: providing services to taxonomists for standard genome sequencing and annotation.</title>
        <authorList>
            <consortium name="The Broad Institute Genomics Platform"/>
            <consortium name="The Broad Institute Genome Sequencing Center for Infectious Disease"/>
            <person name="Wu L."/>
            <person name="Ma J."/>
        </authorList>
    </citation>
    <scope>NUCLEOTIDE SEQUENCE [LARGE SCALE GENOMIC DNA]</scope>
    <source>
        <strain evidence="3">JCM 17626</strain>
    </source>
</reference>
<organism evidence="2 3">
    <name type="scientific">Pedobacter jeongneungensis</name>
    <dbReference type="NCBI Taxonomy" id="947309"/>
    <lineage>
        <taxon>Bacteria</taxon>
        <taxon>Pseudomonadati</taxon>
        <taxon>Bacteroidota</taxon>
        <taxon>Sphingobacteriia</taxon>
        <taxon>Sphingobacteriales</taxon>
        <taxon>Sphingobacteriaceae</taxon>
        <taxon>Pedobacter</taxon>
    </lineage>
</organism>
<dbReference type="NCBIfam" id="TIGR03519">
    <property type="entry name" value="T9SS_PorP_fam"/>
    <property type="match status" value="1"/>
</dbReference>
<dbReference type="Proteomes" id="UP001501772">
    <property type="component" value="Unassembled WGS sequence"/>
</dbReference>
<keyword evidence="1" id="KW-0732">Signal</keyword>
<keyword evidence="3" id="KW-1185">Reference proteome</keyword>
<feature type="chain" id="PRO_5046185039" evidence="1">
    <location>
        <begin position="27"/>
        <end position="328"/>
    </location>
</feature>
<gene>
    <name evidence="2" type="ORF">GCM10022289_43720</name>
</gene>
<evidence type="ECO:0000256" key="1">
    <source>
        <dbReference type="SAM" id="SignalP"/>
    </source>
</evidence>
<dbReference type="InterPro" id="IPR019861">
    <property type="entry name" value="PorP/SprF_Bacteroidetes"/>
</dbReference>